<dbReference type="AlphaFoldDB" id="A0A7S3P5S4"/>
<organism evidence="2">
    <name type="scientific">Amphora coffeiformis</name>
    <dbReference type="NCBI Taxonomy" id="265554"/>
    <lineage>
        <taxon>Eukaryota</taxon>
        <taxon>Sar</taxon>
        <taxon>Stramenopiles</taxon>
        <taxon>Ochrophyta</taxon>
        <taxon>Bacillariophyta</taxon>
        <taxon>Bacillariophyceae</taxon>
        <taxon>Bacillariophycidae</taxon>
        <taxon>Thalassiophysales</taxon>
        <taxon>Catenulaceae</taxon>
        <taxon>Amphora</taxon>
    </lineage>
</organism>
<name>A0A7S3P5S4_9STRA</name>
<evidence type="ECO:0000256" key="1">
    <source>
        <dbReference type="SAM" id="MobiDB-lite"/>
    </source>
</evidence>
<dbReference type="PANTHER" id="PTHR24121:SF23">
    <property type="entry name" value="NO MECHANORECEPTOR POTENTIAL C, ISOFORM H"/>
    <property type="match status" value="1"/>
</dbReference>
<dbReference type="EMBL" id="HBIM01005661">
    <property type="protein sequence ID" value="CAE0406989.1"/>
    <property type="molecule type" value="Transcribed_RNA"/>
</dbReference>
<accession>A0A7S3P5S4</accession>
<gene>
    <name evidence="2" type="ORF">ACOF00016_LOCUS4816</name>
</gene>
<dbReference type="PANTHER" id="PTHR24121">
    <property type="entry name" value="NO MECHANORECEPTOR POTENTIAL C, ISOFORM D-RELATED"/>
    <property type="match status" value="1"/>
</dbReference>
<reference evidence="2" key="1">
    <citation type="submission" date="2021-01" db="EMBL/GenBank/DDBJ databases">
        <authorList>
            <person name="Corre E."/>
            <person name="Pelletier E."/>
            <person name="Niang G."/>
            <person name="Scheremetjew M."/>
            <person name="Finn R."/>
            <person name="Kale V."/>
            <person name="Holt S."/>
            <person name="Cochrane G."/>
            <person name="Meng A."/>
            <person name="Brown T."/>
            <person name="Cohen L."/>
        </authorList>
    </citation>
    <scope>NUCLEOTIDE SEQUENCE</scope>
    <source>
        <strain evidence="2">CCMP127</strain>
    </source>
</reference>
<protein>
    <submittedName>
        <fullName evidence="2">Uncharacterized protein</fullName>
    </submittedName>
</protein>
<evidence type="ECO:0000313" key="2">
    <source>
        <dbReference type="EMBL" id="CAE0406989.1"/>
    </source>
</evidence>
<sequence>MLHVVPMFFYNWLRKPSDERNASLEDLLVNAAAAAQQQQQQLQDLDPNDKPVWSSETLLNKQQPFATTRLYEPMRKVPFVSLELNLDDTERSSSSDEDGEEEIFIEYISRIDRSDCISRTSEEASLDDKDSSFSDEELEQENPTQIVKTSSLLDLLSLSKELPASPAMVDLVARVSEESSPVSSSDEGGGVGNPTTSSPAGSPASGAQTPMILHRTPIPTEIICTPHPSNDGYDDDDNLQGDEIMDPTDALIYGWIRNPYLRGVADKMNDYLSATSAEDDDDDDVTHLCHHTTLLIHQHPMACQVKYKPPEFDSFCYPLSYFAAAGWLDGCRAAYQAFPEAIGQEQDSKIGLPLHYACLHQASFDVVSYLVEKYSEATRVTNAEHQTPLHQACRSKKVRLEVVELLLQHYPCAAQLADLSGYTPLHLAIRYGASIDVLAALQASSPTVIRVVTLSWHRPLHIAALYNATLETVKWLVQKDPSAVRATGEDFSTVLHYAVAGNCHADVIRFLRDVRPVSLALTNEDDDTPYDVALRVPGTTAAVLDLLRPSQQHNCQNPQ</sequence>
<feature type="compositionally biased region" description="Low complexity" evidence="1">
    <location>
        <begin position="193"/>
        <end position="210"/>
    </location>
</feature>
<dbReference type="Pfam" id="PF12796">
    <property type="entry name" value="Ank_2"/>
    <property type="match status" value="1"/>
</dbReference>
<dbReference type="InterPro" id="IPR002110">
    <property type="entry name" value="Ankyrin_rpt"/>
</dbReference>
<feature type="region of interest" description="Disordered" evidence="1">
    <location>
        <begin position="119"/>
        <end position="145"/>
    </location>
</feature>
<proteinExistence type="predicted"/>
<feature type="compositionally biased region" description="Basic and acidic residues" evidence="1">
    <location>
        <begin position="119"/>
        <end position="132"/>
    </location>
</feature>
<dbReference type="InterPro" id="IPR036770">
    <property type="entry name" value="Ankyrin_rpt-contain_sf"/>
</dbReference>
<dbReference type="Gene3D" id="1.25.40.20">
    <property type="entry name" value="Ankyrin repeat-containing domain"/>
    <property type="match status" value="1"/>
</dbReference>
<dbReference type="SUPFAM" id="SSF48403">
    <property type="entry name" value="Ankyrin repeat"/>
    <property type="match status" value="1"/>
</dbReference>
<dbReference type="SMART" id="SM00248">
    <property type="entry name" value="ANK"/>
    <property type="match status" value="5"/>
</dbReference>
<feature type="region of interest" description="Disordered" evidence="1">
    <location>
        <begin position="178"/>
        <end position="210"/>
    </location>
</feature>